<protein>
    <submittedName>
        <fullName evidence="1">Uncharacterized protein</fullName>
    </submittedName>
</protein>
<evidence type="ECO:0000313" key="1">
    <source>
        <dbReference type="EMBL" id="OUC48773.1"/>
    </source>
</evidence>
<proteinExistence type="predicted"/>
<name>A0A1Y3EUC8_9BILA</name>
<sequence>MENAQKQNKTNKTLKKTLLLSMKSANFKQISKYNNKCTRTNDAACPMLKAMQWDTHREKAATTTHTNFLANNNTPNVLLGRRRLVSSNRRQHNDVIYLKLDDFNGTFNVLVLIDNCHNKASQQQQQ</sequence>
<organism evidence="1 2">
    <name type="scientific">Trichinella nativa</name>
    <dbReference type="NCBI Taxonomy" id="6335"/>
    <lineage>
        <taxon>Eukaryota</taxon>
        <taxon>Metazoa</taxon>
        <taxon>Ecdysozoa</taxon>
        <taxon>Nematoda</taxon>
        <taxon>Enoplea</taxon>
        <taxon>Dorylaimia</taxon>
        <taxon>Trichinellida</taxon>
        <taxon>Trichinellidae</taxon>
        <taxon>Trichinella</taxon>
    </lineage>
</organism>
<accession>A0A1Y3EUC8</accession>
<dbReference type="EMBL" id="LVZM01002209">
    <property type="protein sequence ID" value="OUC48773.1"/>
    <property type="molecule type" value="Genomic_DNA"/>
</dbReference>
<dbReference type="AlphaFoldDB" id="A0A1Y3EUC8"/>
<comment type="caution">
    <text evidence="1">The sequence shown here is derived from an EMBL/GenBank/DDBJ whole genome shotgun (WGS) entry which is preliminary data.</text>
</comment>
<dbReference type="Proteomes" id="UP000243006">
    <property type="component" value="Unassembled WGS sequence"/>
</dbReference>
<gene>
    <name evidence="1" type="ORF">D917_05965</name>
</gene>
<evidence type="ECO:0000313" key="2">
    <source>
        <dbReference type="Proteomes" id="UP000243006"/>
    </source>
</evidence>
<reference evidence="1 2" key="1">
    <citation type="submission" date="2015-04" db="EMBL/GenBank/DDBJ databases">
        <title>Draft genome of the roundworm Trichinella nativa.</title>
        <authorList>
            <person name="Mitreva M."/>
        </authorList>
    </citation>
    <scope>NUCLEOTIDE SEQUENCE [LARGE SCALE GENOMIC DNA]</scope>
    <source>
        <strain evidence="1 2">ISS45</strain>
    </source>
</reference>